<reference evidence="2" key="1">
    <citation type="submission" date="2017-04" db="EMBL/GenBank/DDBJ databases">
        <authorList>
            <person name="Varghese N."/>
            <person name="Submissions S."/>
        </authorList>
    </citation>
    <scope>NUCLEOTIDE SEQUENCE [LARGE SCALE GENOMIC DNA]</scope>
    <source>
        <strain evidence="2">RKEM611</strain>
    </source>
</reference>
<sequence length="174" mass="19414">MATSISRRKLFAFTALGSASLGLAILWGRIRPAKPLELDGFLTQEQKALILALSPTILGIERNKVLPLGDELLTRIELFIQSFSPTVAQDILNVLDVMNFPATAWLFGLYQSWGAATESELHQFIHEMSQSRIALVQIVLRSFVSLLSSSYYSIPSTWLEISYPGMISFEGLYE</sequence>
<dbReference type="AlphaFoldDB" id="A0A1Y6CAR4"/>
<gene>
    <name evidence="1" type="ORF">SAMN06296036_11648</name>
</gene>
<name>A0A1Y6CAR4_9BACT</name>
<dbReference type="Proteomes" id="UP000192907">
    <property type="component" value="Unassembled WGS sequence"/>
</dbReference>
<dbReference type="PROSITE" id="PS51318">
    <property type="entry name" value="TAT"/>
    <property type="match status" value="1"/>
</dbReference>
<dbReference type="EMBL" id="FWZT01000016">
    <property type="protein sequence ID" value="SMF52322.1"/>
    <property type="molecule type" value="Genomic_DNA"/>
</dbReference>
<dbReference type="OrthoDB" id="6398409at2"/>
<dbReference type="InterPro" id="IPR006311">
    <property type="entry name" value="TAT_signal"/>
</dbReference>
<accession>A0A1Y6CAR4</accession>
<protein>
    <recommendedName>
        <fullName evidence="3">Twin-arginine translocation pathway signal protein</fullName>
    </recommendedName>
</protein>
<proteinExistence type="predicted"/>
<evidence type="ECO:0000313" key="2">
    <source>
        <dbReference type="Proteomes" id="UP000192907"/>
    </source>
</evidence>
<organism evidence="1 2">
    <name type="scientific">Pseudobacteriovorax antillogorgiicola</name>
    <dbReference type="NCBI Taxonomy" id="1513793"/>
    <lineage>
        <taxon>Bacteria</taxon>
        <taxon>Pseudomonadati</taxon>
        <taxon>Bdellovibrionota</taxon>
        <taxon>Oligoflexia</taxon>
        <taxon>Oligoflexales</taxon>
        <taxon>Pseudobacteriovoracaceae</taxon>
        <taxon>Pseudobacteriovorax</taxon>
    </lineage>
</organism>
<evidence type="ECO:0008006" key="3">
    <source>
        <dbReference type="Google" id="ProtNLM"/>
    </source>
</evidence>
<dbReference type="STRING" id="1513793.SAMN06296036_11648"/>
<evidence type="ECO:0000313" key="1">
    <source>
        <dbReference type="EMBL" id="SMF52322.1"/>
    </source>
</evidence>
<keyword evidence="2" id="KW-1185">Reference proteome</keyword>
<dbReference type="RefSeq" id="WP_132321818.1">
    <property type="nucleotide sequence ID" value="NZ_FWZT01000016.1"/>
</dbReference>